<evidence type="ECO:0000256" key="1">
    <source>
        <dbReference type="SAM" id="MobiDB-lite"/>
    </source>
</evidence>
<feature type="compositionally biased region" description="Low complexity" evidence="1">
    <location>
        <begin position="45"/>
        <end position="54"/>
    </location>
</feature>
<dbReference type="AlphaFoldDB" id="A0A4S2MKE5"/>
<protein>
    <submittedName>
        <fullName evidence="2">Uncharacterized protein</fullName>
    </submittedName>
</protein>
<keyword evidence="3" id="KW-1185">Reference proteome</keyword>
<reference evidence="2 3" key="1">
    <citation type="submission" date="2019-04" db="EMBL/GenBank/DDBJ databases">
        <title>Comparative genomics and transcriptomics to analyze fruiting body development in filamentous ascomycetes.</title>
        <authorList>
            <consortium name="DOE Joint Genome Institute"/>
            <person name="Lutkenhaus R."/>
            <person name="Traeger S."/>
            <person name="Breuer J."/>
            <person name="Kuo A."/>
            <person name="Lipzen A."/>
            <person name="Pangilinan J."/>
            <person name="Dilworth D."/>
            <person name="Sandor L."/>
            <person name="Poggeler S."/>
            <person name="Barry K."/>
            <person name="Grigoriev I.V."/>
            <person name="Nowrousian M."/>
        </authorList>
    </citation>
    <scope>NUCLEOTIDE SEQUENCE [LARGE SCALE GENOMIC DNA]</scope>
    <source>
        <strain evidence="2 3">CBS 389.68</strain>
    </source>
</reference>
<proteinExistence type="predicted"/>
<dbReference type="EMBL" id="ML220153">
    <property type="protein sequence ID" value="TGZ77412.1"/>
    <property type="molecule type" value="Genomic_DNA"/>
</dbReference>
<sequence>MFVILLSTSSTSIPSQSPLTLHLATASLTTPFSRPDAAAQSSPNTSTAEWAESTSTSSTSVVNMNYPSRCPTAPTVLTAHSACGGSSFHHTSITISVNTATTRSVRTVMGRLMLRWKIVHEIPDWLHWLKCRNSGAGNVASVAV</sequence>
<evidence type="ECO:0000313" key="3">
    <source>
        <dbReference type="Proteomes" id="UP000298138"/>
    </source>
</evidence>
<organism evidence="2 3">
    <name type="scientific">Ascodesmis nigricans</name>
    <dbReference type="NCBI Taxonomy" id="341454"/>
    <lineage>
        <taxon>Eukaryota</taxon>
        <taxon>Fungi</taxon>
        <taxon>Dikarya</taxon>
        <taxon>Ascomycota</taxon>
        <taxon>Pezizomycotina</taxon>
        <taxon>Pezizomycetes</taxon>
        <taxon>Pezizales</taxon>
        <taxon>Ascodesmidaceae</taxon>
        <taxon>Ascodesmis</taxon>
    </lineage>
</organism>
<dbReference type="Proteomes" id="UP000298138">
    <property type="component" value="Unassembled WGS sequence"/>
</dbReference>
<gene>
    <name evidence="2" type="ORF">EX30DRAFT_344069</name>
</gene>
<accession>A0A4S2MKE5</accession>
<dbReference type="InParanoid" id="A0A4S2MKE5"/>
<name>A0A4S2MKE5_9PEZI</name>
<evidence type="ECO:0000313" key="2">
    <source>
        <dbReference type="EMBL" id="TGZ77412.1"/>
    </source>
</evidence>
<feature type="region of interest" description="Disordered" evidence="1">
    <location>
        <begin position="33"/>
        <end position="54"/>
    </location>
</feature>